<feature type="domain" description="Carbohydrate kinase FGGY C-terminal" evidence="13">
    <location>
        <begin position="292"/>
        <end position="504"/>
    </location>
</feature>
<dbReference type="Pfam" id="PF02782">
    <property type="entry name" value="FGGY_C"/>
    <property type="match status" value="1"/>
</dbReference>
<feature type="domain" description="Carbohydrate kinase FGGY N-terminal" evidence="12">
    <location>
        <begin position="152"/>
        <end position="282"/>
    </location>
</feature>
<dbReference type="GO" id="GO:0005524">
    <property type="term" value="F:ATP binding"/>
    <property type="evidence" value="ECO:0007669"/>
    <property type="project" value="UniProtKB-KW"/>
</dbReference>
<comment type="caution">
    <text evidence="14">The sequence shown here is derived from an EMBL/GenBank/DDBJ whole genome shotgun (WGS) entry which is preliminary data.</text>
</comment>
<evidence type="ECO:0000256" key="6">
    <source>
        <dbReference type="ARBA" id="ARBA00022777"/>
    </source>
</evidence>
<evidence type="ECO:0000313" key="15">
    <source>
        <dbReference type="Proteomes" id="UP000664161"/>
    </source>
</evidence>
<organism evidence="14 15">
    <name type="scientific">Psychrobacter halodurans</name>
    <dbReference type="NCBI Taxonomy" id="2818439"/>
    <lineage>
        <taxon>Bacteria</taxon>
        <taxon>Pseudomonadati</taxon>
        <taxon>Pseudomonadota</taxon>
        <taxon>Gammaproteobacteria</taxon>
        <taxon>Moraxellales</taxon>
        <taxon>Moraxellaceae</taxon>
        <taxon>Psychrobacter</taxon>
    </lineage>
</organism>
<proteinExistence type="inferred from homology"/>
<dbReference type="InterPro" id="IPR018485">
    <property type="entry name" value="FGGY_C"/>
</dbReference>
<dbReference type="CDD" id="cd07786">
    <property type="entry name" value="FGGY_EcGK_like"/>
    <property type="match status" value="1"/>
</dbReference>
<dbReference type="Proteomes" id="UP000664161">
    <property type="component" value="Unassembled WGS sequence"/>
</dbReference>
<dbReference type="EC" id="2.7.1.30" evidence="3"/>
<dbReference type="FunFam" id="3.30.420.40:FF:000007">
    <property type="entry name" value="Glycerol kinase"/>
    <property type="match status" value="1"/>
</dbReference>
<keyword evidence="15" id="KW-1185">Reference proteome</keyword>
<keyword evidence="7" id="KW-0319">Glycerol metabolism</keyword>
<evidence type="ECO:0000256" key="8">
    <source>
        <dbReference type="ARBA" id="ARBA00022840"/>
    </source>
</evidence>
<comment type="similarity">
    <text evidence="2 11">Belongs to the FGGY kinase family.</text>
</comment>
<dbReference type="PANTHER" id="PTHR10196:SF69">
    <property type="entry name" value="GLYCEROL KINASE"/>
    <property type="match status" value="1"/>
</dbReference>
<keyword evidence="8" id="KW-0067">ATP-binding</keyword>
<feature type="domain" description="Carbohydrate kinase FGGY N-terminal" evidence="12">
    <location>
        <begin position="4"/>
        <end position="116"/>
    </location>
</feature>
<evidence type="ECO:0000256" key="1">
    <source>
        <dbReference type="ARBA" id="ARBA00005190"/>
    </source>
</evidence>
<dbReference type="Pfam" id="PF00370">
    <property type="entry name" value="FGGY_N"/>
    <property type="match status" value="2"/>
</dbReference>
<dbReference type="GO" id="GO:0004370">
    <property type="term" value="F:glycerol kinase activity"/>
    <property type="evidence" value="ECO:0007669"/>
    <property type="project" value="UniProtKB-EC"/>
</dbReference>
<evidence type="ECO:0000256" key="2">
    <source>
        <dbReference type="ARBA" id="ARBA00009156"/>
    </source>
</evidence>
<dbReference type="InterPro" id="IPR000577">
    <property type="entry name" value="Carb_kinase_FGGY"/>
</dbReference>
<evidence type="ECO:0000259" key="12">
    <source>
        <dbReference type="Pfam" id="PF00370"/>
    </source>
</evidence>
<dbReference type="PIRSF" id="PIRSF000538">
    <property type="entry name" value="GlpK"/>
    <property type="match status" value="1"/>
</dbReference>
<dbReference type="Gene3D" id="3.30.420.40">
    <property type="match status" value="2"/>
</dbReference>
<gene>
    <name evidence="14" type="ORF">J3491_00255</name>
</gene>
<dbReference type="InterPro" id="IPR018483">
    <property type="entry name" value="Carb_kinase_FGGY_CS"/>
</dbReference>
<dbReference type="PROSITE" id="PS00445">
    <property type="entry name" value="FGGY_KINASES_2"/>
    <property type="match status" value="1"/>
</dbReference>
<keyword evidence="6 11" id="KW-0418">Kinase</keyword>
<evidence type="ECO:0000256" key="3">
    <source>
        <dbReference type="ARBA" id="ARBA00012099"/>
    </source>
</evidence>
<comment type="catalytic activity">
    <reaction evidence="10">
        <text>glycerol + ATP = sn-glycerol 3-phosphate + ADP + H(+)</text>
        <dbReference type="Rhea" id="RHEA:21644"/>
        <dbReference type="ChEBI" id="CHEBI:15378"/>
        <dbReference type="ChEBI" id="CHEBI:17754"/>
        <dbReference type="ChEBI" id="CHEBI:30616"/>
        <dbReference type="ChEBI" id="CHEBI:57597"/>
        <dbReference type="ChEBI" id="CHEBI:456216"/>
        <dbReference type="EC" id="2.7.1.30"/>
    </reaction>
</comment>
<comment type="pathway">
    <text evidence="1">Polyol metabolism; glycerol degradation via glycerol kinase pathway; sn-glycerol 3-phosphate from glycerol: step 1/1.</text>
</comment>
<sequence length="552" mass="60218">MAGYILALDQGTTSSRAILYDDHARPIKMAQQPTTLQTPKAGFVEQDAQQIWQTQISCAHDVINLAGLLATDVSSIAITNQRESIVMWDKQTGKPLAPAIIWQDRRTASYCKTLAAEPASRGESDSGVRGKSALSKIAGSDTGLNSGAQHSMAEEVQRLTGLRLDPYFSASKIAWLLENNPKLSVRASRGEIAVGTIDSWLIYKLTGGEHVIDVTNASRTLLFDIHKLAWSEALCARFSIPMSILPTVLPSDGDFGKTKKGLFAKQIPIQSVLGDQQAALFGQGCLDAGMAKNTYGTGCFMLMNIGKQPKISEHKLLTTIAWQRKTSPTRPDNLSFDQIVQSGMRLLQPPKKEVTYALEGSVFMAGAIIQWLRDNLGMIKTSGEVEDLARQVDSSEEVVLLPAFTGLGAPYWCSDISASITGMSRGTTKAHIARAALEAVAYQTYDVLIAMQKDSPHPLTELRVDGGAANNDLLMQFQADLLDVPVLRPRDTEITAKGAAMLAGLKTGLYDDTTMQASWQVERIFEPSMSADMREQHLSKWQQAIKRSLMTL</sequence>
<dbReference type="SUPFAM" id="SSF53067">
    <property type="entry name" value="Actin-like ATPase domain"/>
    <property type="match status" value="2"/>
</dbReference>
<dbReference type="GO" id="GO:0005829">
    <property type="term" value="C:cytosol"/>
    <property type="evidence" value="ECO:0007669"/>
    <property type="project" value="TreeGrafter"/>
</dbReference>
<dbReference type="InterPro" id="IPR043129">
    <property type="entry name" value="ATPase_NBD"/>
</dbReference>
<evidence type="ECO:0000256" key="10">
    <source>
        <dbReference type="ARBA" id="ARBA00052101"/>
    </source>
</evidence>
<dbReference type="GO" id="GO:0019563">
    <property type="term" value="P:glycerol catabolic process"/>
    <property type="evidence" value="ECO:0007669"/>
    <property type="project" value="TreeGrafter"/>
</dbReference>
<protein>
    <recommendedName>
        <fullName evidence="3">glycerol kinase</fullName>
        <ecNumber evidence="3">2.7.1.30</ecNumber>
    </recommendedName>
    <alternativeName>
        <fullName evidence="9">ATP:glycerol 3-phosphotransferase</fullName>
    </alternativeName>
</protein>
<keyword evidence="5" id="KW-0547">Nucleotide-binding</keyword>
<evidence type="ECO:0000259" key="13">
    <source>
        <dbReference type="Pfam" id="PF02782"/>
    </source>
</evidence>
<accession>A0AAW4IKS0</accession>
<reference evidence="14 15" key="1">
    <citation type="submission" date="2021-03" db="EMBL/GenBank/DDBJ databases">
        <authorList>
            <person name="Shang D.-D."/>
            <person name="Du Z.-J."/>
            <person name="Chen G.-J."/>
        </authorList>
    </citation>
    <scope>NUCLEOTIDE SEQUENCE [LARGE SCALE GENOMIC DNA]</scope>
    <source>
        <strain evidence="14 15">F2608</strain>
    </source>
</reference>
<dbReference type="RefSeq" id="WP_207968805.1">
    <property type="nucleotide sequence ID" value="NZ_JAGBKN010000001.1"/>
</dbReference>
<name>A0AAW4IKS0_9GAMM</name>
<dbReference type="EMBL" id="JAGBKN010000001">
    <property type="protein sequence ID" value="MBO1515766.1"/>
    <property type="molecule type" value="Genomic_DNA"/>
</dbReference>
<dbReference type="PANTHER" id="PTHR10196">
    <property type="entry name" value="SUGAR KINASE"/>
    <property type="match status" value="1"/>
</dbReference>
<dbReference type="PROSITE" id="PS00933">
    <property type="entry name" value="FGGY_KINASES_1"/>
    <property type="match status" value="1"/>
</dbReference>
<evidence type="ECO:0000313" key="14">
    <source>
        <dbReference type="EMBL" id="MBO1515766.1"/>
    </source>
</evidence>
<evidence type="ECO:0000256" key="11">
    <source>
        <dbReference type="RuleBase" id="RU003733"/>
    </source>
</evidence>
<evidence type="ECO:0000256" key="5">
    <source>
        <dbReference type="ARBA" id="ARBA00022741"/>
    </source>
</evidence>
<dbReference type="InterPro" id="IPR018484">
    <property type="entry name" value="FGGY_N"/>
</dbReference>
<evidence type="ECO:0000256" key="7">
    <source>
        <dbReference type="ARBA" id="ARBA00022798"/>
    </source>
</evidence>
<dbReference type="AlphaFoldDB" id="A0AAW4IKS0"/>
<keyword evidence="4 11" id="KW-0808">Transferase</keyword>
<evidence type="ECO:0000256" key="4">
    <source>
        <dbReference type="ARBA" id="ARBA00022679"/>
    </source>
</evidence>
<evidence type="ECO:0000256" key="9">
    <source>
        <dbReference type="ARBA" id="ARBA00043149"/>
    </source>
</evidence>